<dbReference type="AlphaFoldDB" id="A0AAE0TRB5"/>
<sequence length="417" mass="45450">MPSAVPFQIVVVGGGIAGLCAAIALRGPGRQVTILEQSRLLSEIGATISLQPNASRILAKEWKLGAQLDKADGMVDEGFRIFNVEGKMVNSVPLLSKTEYGGDRMMYHRQDLHKALQAAALDPDRSGPPAIVRTASRVASCDCATGSVTLESGEEIYGDVIVGADGIHSVLRDAVVGEHINTIPTGLSAYRMVLPNSVLEQKCPTFCEHIKPREPATSMMMAHSCRLIMGPARQGDIFSIVGLVPDEKMNEDANQKQSWVSRGDLDKMLDTYRDFPEWMRDVFKQADDLGLWQLRDTDPLSAWTKGRVILIGDAAHAMLPTQGQGASQAVEDAEALGAFFADVDTVPSVERVQQSLKEIVECRYERASLIQKYSRDGAKPATEKGSTEVKMSPADFMDYNCTYPGAKTWFARQTAKA</sequence>
<evidence type="ECO:0000256" key="6">
    <source>
        <dbReference type="SAM" id="Phobius"/>
    </source>
</evidence>
<keyword evidence="2" id="KW-0285">Flavoprotein</keyword>
<keyword evidence="6" id="KW-0812">Transmembrane</keyword>
<keyword evidence="4" id="KW-0560">Oxidoreductase</keyword>
<dbReference type="Gene3D" id="3.50.50.60">
    <property type="entry name" value="FAD/NAD(P)-binding domain"/>
    <property type="match status" value="1"/>
</dbReference>
<reference evidence="8" key="1">
    <citation type="submission" date="2023-07" db="EMBL/GenBank/DDBJ databases">
        <title>Black Yeasts Isolated from many extreme environments.</title>
        <authorList>
            <person name="Coleine C."/>
            <person name="Stajich J.E."/>
            <person name="Selbmann L."/>
        </authorList>
    </citation>
    <scope>NUCLEOTIDE SEQUENCE</scope>
    <source>
        <strain evidence="8">CCFEE 5485</strain>
    </source>
</reference>
<dbReference type="PANTHER" id="PTHR13789">
    <property type="entry name" value="MONOOXYGENASE"/>
    <property type="match status" value="1"/>
</dbReference>
<keyword evidence="5" id="KW-0503">Monooxygenase</keyword>
<evidence type="ECO:0000256" key="4">
    <source>
        <dbReference type="ARBA" id="ARBA00023002"/>
    </source>
</evidence>
<feature type="domain" description="FAD-binding" evidence="7">
    <location>
        <begin position="8"/>
        <end position="343"/>
    </location>
</feature>
<dbReference type="GO" id="GO:0004497">
    <property type="term" value="F:monooxygenase activity"/>
    <property type="evidence" value="ECO:0007669"/>
    <property type="project" value="UniProtKB-KW"/>
</dbReference>
<dbReference type="Pfam" id="PF01494">
    <property type="entry name" value="FAD_binding_3"/>
    <property type="match status" value="1"/>
</dbReference>
<evidence type="ECO:0000256" key="3">
    <source>
        <dbReference type="ARBA" id="ARBA00022827"/>
    </source>
</evidence>
<protein>
    <recommendedName>
        <fullName evidence="7">FAD-binding domain-containing protein</fullName>
    </recommendedName>
</protein>
<dbReference type="PANTHER" id="PTHR13789:SF314">
    <property type="entry name" value="FAD-BINDING DOMAIN-CONTAINING PROTEIN"/>
    <property type="match status" value="1"/>
</dbReference>
<comment type="similarity">
    <text evidence="1">Belongs to the paxM FAD-dependent monooxygenase family.</text>
</comment>
<organism evidence="8 9">
    <name type="scientific">Recurvomyces mirabilis</name>
    <dbReference type="NCBI Taxonomy" id="574656"/>
    <lineage>
        <taxon>Eukaryota</taxon>
        <taxon>Fungi</taxon>
        <taxon>Dikarya</taxon>
        <taxon>Ascomycota</taxon>
        <taxon>Pezizomycotina</taxon>
        <taxon>Dothideomycetes</taxon>
        <taxon>Dothideomycetidae</taxon>
        <taxon>Mycosphaerellales</taxon>
        <taxon>Teratosphaeriaceae</taxon>
        <taxon>Recurvomyces</taxon>
    </lineage>
</organism>
<dbReference type="InterPro" id="IPR050493">
    <property type="entry name" value="FAD-dep_Monooxygenase_BioMet"/>
</dbReference>
<evidence type="ECO:0000313" key="9">
    <source>
        <dbReference type="Proteomes" id="UP001274830"/>
    </source>
</evidence>
<comment type="caution">
    <text evidence="8">The sequence shown here is derived from an EMBL/GenBank/DDBJ whole genome shotgun (WGS) entry which is preliminary data.</text>
</comment>
<evidence type="ECO:0000256" key="5">
    <source>
        <dbReference type="ARBA" id="ARBA00023033"/>
    </source>
</evidence>
<keyword evidence="6" id="KW-0472">Membrane</keyword>
<dbReference type="GO" id="GO:0071949">
    <property type="term" value="F:FAD binding"/>
    <property type="evidence" value="ECO:0007669"/>
    <property type="project" value="InterPro"/>
</dbReference>
<feature type="transmembrane region" description="Helical" evidence="6">
    <location>
        <begin position="6"/>
        <end position="25"/>
    </location>
</feature>
<evidence type="ECO:0000259" key="7">
    <source>
        <dbReference type="Pfam" id="PF01494"/>
    </source>
</evidence>
<name>A0AAE0TRB5_9PEZI</name>
<dbReference type="InterPro" id="IPR036188">
    <property type="entry name" value="FAD/NAD-bd_sf"/>
</dbReference>
<keyword evidence="9" id="KW-1185">Reference proteome</keyword>
<accession>A0AAE0TRB5</accession>
<proteinExistence type="inferred from homology"/>
<evidence type="ECO:0000313" key="8">
    <source>
        <dbReference type="EMBL" id="KAK3671651.1"/>
    </source>
</evidence>
<keyword evidence="3" id="KW-0274">FAD</keyword>
<gene>
    <name evidence="8" type="ORF">LTR78_008384</name>
</gene>
<dbReference type="Proteomes" id="UP001274830">
    <property type="component" value="Unassembled WGS sequence"/>
</dbReference>
<evidence type="ECO:0000256" key="1">
    <source>
        <dbReference type="ARBA" id="ARBA00007992"/>
    </source>
</evidence>
<evidence type="ECO:0000256" key="2">
    <source>
        <dbReference type="ARBA" id="ARBA00022630"/>
    </source>
</evidence>
<dbReference type="EMBL" id="JAUTXT010000040">
    <property type="protein sequence ID" value="KAK3671651.1"/>
    <property type="molecule type" value="Genomic_DNA"/>
</dbReference>
<keyword evidence="6" id="KW-1133">Transmembrane helix</keyword>
<dbReference type="SUPFAM" id="SSF51905">
    <property type="entry name" value="FAD/NAD(P)-binding domain"/>
    <property type="match status" value="1"/>
</dbReference>
<dbReference type="InterPro" id="IPR002938">
    <property type="entry name" value="FAD-bd"/>
</dbReference>
<dbReference type="PRINTS" id="PR00420">
    <property type="entry name" value="RNGMNOXGNASE"/>
</dbReference>
<dbReference type="SUPFAM" id="SSF54373">
    <property type="entry name" value="FAD-linked reductases, C-terminal domain"/>
    <property type="match status" value="1"/>
</dbReference>